<dbReference type="InterPro" id="IPR050490">
    <property type="entry name" value="Bact_solute-bd_prot1"/>
</dbReference>
<evidence type="ECO:0000256" key="7">
    <source>
        <dbReference type="ARBA" id="ARBA00022764"/>
    </source>
</evidence>
<evidence type="ECO:0000256" key="4">
    <source>
        <dbReference type="ARBA" id="ARBA00017470"/>
    </source>
</evidence>
<dbReference type="Gene3D" id="3.40.190.10">
    <property type="entry name" value="Periplasmic binding protein-like II"/>
    <property type="match status" value="2"/>
</dbReference>
<evidence type="ECO:0000256" key="8">
    <source>
        <dbReference type="ARBA" id="ARBA00034473"/>
    </source>
</evidence>
<organism evidence="10 11">
    <name type="scientific">Bradyrhizobium cajani</name>
    <dbReference type="NCBI Taxonomy" id="1928661"/>
    <lineage>
        <taxon>Bacteria</taxon>
        <taxon>Pseudomonadati</taxon>
        <taxon>Pseudomonadota</taxon>
        <taxon>Alphaproteobacteria</taxon>
        <taxon>Hyphomicrobiales</taxon>
        <taxon>Nitrobacteraceae</taxon>
        <taxon>Bradyrhizobium</taxon>
    </lineage>
</organism>
<keyword evidence="11" id="KW-1185">Reference proteome</keyword>
<evidence type="ECO:0000256" key="1">
    <source>
        <dbReference type="ARBA" id="ARBA00004418"/>
    </source>
</evidence>
<evidence type="ECO:0000313" key="10">
    <source>
        <dbReference type="EMBL" id="MVT78764.1"/>
    </source>
</evidence>
<sequence length="438" mass="48148">MISALRLLPVVAALTFTFQAQAATDIALWHAMSGELGRQLDKLASDFNASQSDYRIVPAYKGNYTETVTAAIFAFRSRSQPAIVQVNEVATATMTAAKGAIYPVFSLMRDQGEPFSLNDYLPAVSGYYTDAAGNLLSFPFNSSTPILYYNKTMFRDAGLDPQTPPKTWPELGAAAKRLRERGAPCGFTTSWPSWIHVENFSAFHNLPLATRANGFAGLDAELTINNPSLVHHVAALSEWQKTKVFDYSGRGQAAEPRFQNGECGIFIGSSATRADIKANSKFEIGYGMMPYWPDVSGAPQNAIIGGATLWVLRDRPREEYRGVARFFAYLSQPGVQAAWHQNTGYLPITRAAFELTRSQGFYERNPGSAISFEQITLHPPTESSKGIRLGSFVLIRGAIEDELEQAFAGRKSAQSALDSAVERGNKLLRQFERASPER</sequence>
<feature type="signal peptide" evidence="9">
    <location>
        <begin position="1"/>
        <end position="22"/>
    </location>
</feature>
<feature type="chain" id="PRO_5032483579" description="sn-glycerol-3-phosphate-binding periplasmic protein UgpB" evidence="9">
    <location>
        <begin position="23"/>
        <end position="438"/>
    </location>
</feature>
<dbReference type="GO" id="GO:0042597">
    <property type="term" value="C:periplasmic space"/>
    <property type="evidence" value="ECO:0007669"/>
    <property type="project" value="UniProtKB-SubCell"/>
</dbReference>
<dbReference type="SUPFAM" id="SSF53850">
    <property type="entry name" value="Periplasmic binding protein-like II"/>
    <property type="match status" value="1"/>
</dbReference>
<dbReference type="PANTHER" id="PTHR43649:SF31">
    <property type="entry name" value="SN-GLYCEROL-3-PHOSPHATE-BINDING PERIPLASMIC PROTEIN UGPB"/>
    <property type="match status" value="1"/>
</dbReference>
<dbReference type="RefSeq" id="WP_254125439.1">
    <property type="nucleotide sequence ID" value="NZ_JANADL010000012.1"/>
</dbReference>
<dbReference type="PANTHER" id="PTHR43649">
    <property type="entry name" value="ARABINOSE-BINDING PROTEIN-RELATED"/>
    <property type="match status" value="1"/>
</dbReference>
<keyword evidence="5" id="KW-0813">Transport</keyword>
<comment type="caution">
    <text evidence="10">The sequence shown here is derived from an EMBL/GenBank/DDBJ whole genome shotgun (WGS) entry which is preliminary data.</text>
</comment>
<dbReference type="NCBIfam" id="NF008211">
    <property type="entry name" value="PRK10974.1"/>
    <property type="match status" value="1"/>
</dbReference>
<dbReference type="AlphaFoldDB" id="A0A844TSK9"/>
<dbReference type="Pfam" id="PF13416">
    <property type="entry name" value="SBP_bac_8"/>
    <property type="match status" value="1"/>
</dbReference>
<keyword evidence="6 9" id="KW-0732">Signal</keyword>
<keyword evidence="7" id="KW-0574">Periplasm</keyword>
<comment type="similarity">
    <text evidence="2">Belongs to the bacterial solute-binding protein 1 family.</text>
</comment>
<proteinExistence type="inferred from homology"/>
<evidence type="ECO:0000313" key="11">
    <source>
        <dbReference type="Proteomes" id="UP000449969"/>
    </source>
</evidence>
<comment type="subunit">
    <text evidence="3">The complex is composed of two ATP-binding proteins (UgpC), two transmembrane proteins (UgpA and UgpE) and a solute-binding protein (UgpB).</text>
</comment>
<name>A0A844TSK9_9BRAD</name>
<dbReference type="CDD" id="cd14748">
    <property type="entry name" value="PBP2_UgpB"/>
    <property type="match status" value="1"/>
</dbReference>
<evidence type="ECO:0000256" key="2">
    <source>
        <dbReference type="ARBA" id="ARBA00008520"/>
    </source>
</evidence>
<evidence type="ECO:0000256" key="6">
    <source>
        <dbReference type="ARBA" id="ARBA00022729"/>
    </source>
</evidence>
<gene>
    <name evidence="10" type="primary">ugpB</name>
    <name evidence="10" type="ORF">GPL20_38015</name>
</gene>
<evidence type="ECO:0000256" key="5">
    <source>
        <dbReference type="ARBA" id="ARBA00022448"/>
    </source>
</evidence>
<evidence type="ECO:0000256" key="3">
    <source>
        <dbReference type="ARBA" id="ARBA00011557"/>
    </source>
</evidence>
<comment type="subcellular location">
    <subcellularLocation>
        <location evidence="1">Periplasm</location>
    </subcellularLocation>
</comment>
<reference evidence="10 11" key="1">
    <citation type="submission" date="2019-12" db="EMBL/GenBank/DDBJ databases">
        <title>Draft genome sequences Bradyrhizobium cajani AMBPC1010, Bradyrhizobium pachyrhizi AMBPC1040 and Bradyrhizobium yuanmingense ALSPC3051, three plant growth promoting strains isolated from nodules of Cajanus cajan L. in Dominican Republic.</title>
        <authorList>
            <person name="Flores-Felix J.D."/>
            <person name="Araujo J."/>
            <person name="Diaz-Alcantara C."/>
            <person name="Gonzalez-Andres F."/>
            <person name="Velazquez E."/>
        </authorList>
    </citation>
    <scope>NUCLEOTIDE SEQUENCE [LARGE SCALE GENOMIC DNA]</scope>
    <source>
        <strain evidence="10 11">1010</strain>
    </source>
</reference>
<evidence type="ECO:0000256" key="9">
    <source>
        <dbReference type="SAM" id="SignalP"/>
    </source>
</evidence>
<accession>A0A844TSK9</accession>
<dbReference type="EMBL" id="WQNE01000069">
    <property type="protein sequence ID" value="MVT78764.1"/>
    <property type="molecule type" value="Genomic_DNA"/>
</dbReference>
<dbReference type="Proteomes" id="UP000449969">
    <property type="component" value="Unassembled WGS sequence"/>
</dbReference>
<comment type="function">
    <text evidence="8">Part of the ABC transporter complex UgpBAEC involved in sn-glycerol-3-phosphate (G3P) import. Binds G3P.</text>
</comment>
<dbReference type="InterPro" id="IPR006059">
    <property type="entry name" value="SBP"/>
</dbReference>
<protein>
    <recommendedName>
        <fullName evidence="4">sn-glycerol-3-phosphate-binding periplasmic protein UgpB</fullName>
    </recommendedName>
</protein>